<sequence>MIRDIILPHICYIDPKHSGKLSDKLDVYSFGVVLLELITGRKSTHEDIDCVKSTHEDIHIVQIHIVDWAKPRIIQALKGEYMNFVDSNLQKYDRREMRRMIFCATSCVYKPLYCRPTIKKIVRALEEDKWDILLKDIWNDNDYNFLSKIIHGDMKTNNIILDNNFDPKVTNFGLIMFFQPERTDVYADIQNNKKASEKSDVYAFGVVLLELITGRNINEKGGNIINWARTRIRPAMNGQRTDLFDLKLQTYDESQMKQMIYCAAACVYKPLNLRPQMKKIVEALEALEGHIPPKNIWDENDNKFLHS</sequence>
<evidence type="ECO:0000313" key="16">
    <source>
        <dbReference type="Proteomes" id="UP000467840"/>
    </source>
</evidence>
<keyword evidence="11" id="KW-0472">Membrane</keyword>
<dbReference type="Gene3D" id="1.10.510.10">
    <property type="entry name" value="Transferase(Phosphotransferase) domain 1"/>
    <property type="match status" value="2"/>
</dbReference>
<gene>
    <name evidence="15" type="ORF">GH714_034852</name>
</gene>
<dbReference type="InterPro" id="IPR047117">
    <property type="entry name" value="PERK1-13-like"/>
</dbReference>
<keyword evidence="16" id="KW-1185">Reference proteome</keyword>
<evidence type="ECO:0000256" key="6">
    <source>
        <dbReference type="ARBA" id="ARBA00022692"/>
    </source>
</evidence>
<dbReference type="PANTHER" id="PTHR47982:SF40">
    <property type="entry name" value="NON-SPECIFIC SERINE_THREONINE PROTEIN KINASE"/>
    <property type="match status" value="1"/>
</dbReference>
<evidence type="ECO:0000256" key="11">
    <source>
        <dbReference type="ARBA" id="ARBA00023136"/>
    </source>
</evidence>
<dbReference type="PROSITE" id="PS00108">
    <property type="entry name" value="PROTEIN_KINASE_ST"/>
    <property type="match status" value="1"/>
</dbReference>
<dbReference type="AlphaFoldDB" id="A0A6A6NDR4"/>
<dbReference type="InterPro" id="IPR011009">
    <property type="entry name" value="Kinase-like_dom_sf"/>
</dbReference>
<dbReference type="EC" id="2.7.11.1" evidence="2"/>
<accession>A0A6A6NDR4</accession>
<evidence type="ECO:0000256" key="9">
    <source>
        <dbReference type="ARBA" id="ARBA00022840"/>
    </source>
</evidence>
<keyword evidence="9" id="KW-0067">ATP-binding</keyword>
<keyword evidence="7" id="KW-0547">Nucleotide-binding</keyword>
<dbReference type="PANTHER" id="PTHR47982">
    <property type="entry name" value="PROLINE-RICH RECEPTOR-LIKE PROTEIN KINASE PERK4"/>
    <property type="match status" value="1"/>
</dbReference>
<comment type="catalytic activity">
    <reaction evidence="12">
        <text>L-threonyl-[protein] + ATP = O-phospho-L-threonyl-[protein] + ADP + H(+)</text>
        <dbReference type="Rhea" id="RHEA:46608"/>
        <dbReference type="Rhea" id="RHEA-COMP:11060"/>
        <dbReference type="Rhea" id="RHEA-COMP:11605"/>
        <dbReference type="ChEBI" id="CHEBI:15378"/>
        <dbReference type="ChEBI" id="CHEBI:30013"/>
        <dbReference type="ChEBI" id="CHEBI:30616"/>
        <dbReference type="ChEBI" id="CHEBI:61977"/>
        <dbReference type="ChEBI" id="CHEBI:456216"/>
        <dbReference type="EC" id="2.7.11.1"/>
    </reaction>
</comment>
<keyword evidence="10" id="KW-1133">Transmembrane helix</keyword>
<keyword evidence="4" id="KW-0723">Serine/threonine-protein kinase</keyword>
<comment type="catalytic activity">
    <reaction evidence="13">
        <text>L-seryl-[protein] + ATP = O-phospho-L-seryl-[protein] + ADP + H(+)</text>
        <dbReference type="Rhea" id="RHEA:17989"/>
        <dbReference type="Rhea" id="RHEA-COMP:9863"/>
        <dbReference type="Rhea" id="RHEA-COMP:11604"/>
        <dbReference type="ChEBI" id="CHEBI:15378"/>
        <dbReference type="ChEBI" id="CHEBI:29999"/>
        <dbReference type="ChEBI" id="CHEBI:30616"/>
        <dbReference type="ChEBI" id="CHEBI:83421"/>
        <dbReference type="ChEBI" id="CHEBI:456216"/>
        <dbReference type="EC" id="2.7.11.1"/>
    </reaction>
</comment>
<protein>
    <recommendedName>
        <fullName evidence="2">non-specific serine/threonine protein kinase</fullName>
        <ecNumber evidence="2">2.7.11.1</ecNumber>
    </recommendedName>
</protein>
<dbReference type="Proteomes" id="UP000467840">
    <property type="component" value="Chromosome 11"/>
</dbReference>
<evidence type="ECO:0000256" key="12">
    <source>
        <dbReference type="ARBA" id="ARBA00047899"/>
    </source>
</evidence>
<keyword evidence="6" id="KW-0812">Transmembrane</keyword>
<evidence type="ECO:0000313" key="15">
    <source>
        <dbReference type="EMBL" id="KAF2323365.1"/>
    </source>
</evidence>
<dbReference type="InterPro" id="IPR008271">
    <property type="entry name" value="Ser/Thr_kinase_AS"/>
</dbReference>
<proteinExistence type="predicted"/>
<reference evidence="15 16" key="1">
    <citation type="journal article" date="2020" name="Mol. Plant">
        <title>The Chromosome-Based Rubber Tree Genome Provides New Insights into Spurge Genome Evolution and Rubber Biosynthesis.</title>
        <authorList>
            <person name="Liu J."/>
            <person name="Shi C."/>
            <person name="Shi C.C."/>
            <person name="Li W."/>
            <person name="Zhang Q.J."/>
            <person name="Zhang Y."/>
            <person name="Li K."/>
            <person name="Lu H.F."/>
            <person name="Shi C."/>
            <person name="Zhu S.T."/>
            <person name="Xiao Z.Y."/>
            <person name="Nan H."/>
            <person name="Yue Y."/>
            <person name="Zhu X.G."/>
            <person name="Wu Y."/>
            <person name="Hong X.N."/>
            <person name="Fan G.Y."/>
            <person name="Tong Y."/>
            <person name="Zhang D."/>
            <person name="Mao C.L."/>
            <person name="Liu Y.L."/>
            <person name="Hao S.J."/>
            <person name="Liu W.Q."/>
            <person name="Lv M.Q."/>
            <person name="Zhang H.B."/>
            <person name="Liu Y."/>
            <person name="Hu-Tang G.R."/>
            <person name="Wang J.P."/>
            <person name="Wang J.H."/>
            <person name="Sun Y.H."/>
            <person name="Ni S.B."/>
            <person name="Chen W.B."/>
            <person name="Zhang X.C."/>
            <person name="Jiao Y.N."/>
            <person name="Eichler E.E."/>
            <person name="Li G.H."/>
            <person name="Liu X."/>
            <person name="Gao L.Z."/>
        </authorList>
    </citation>
    <scope>NUCLEOTIDE SEQUENCE [LARGE SCALE GENOMIC DNA]</scope>
    <source>
        <strain evidence="16">cv. GT1</strain>
        <tissue evidence="15">Leaf</tissue>
    </source>
</reference>
<keyword evidence="8" id="KW-0418">Kinase</keyword>
<evidence type="ECO:0000256" key="10">
    <source>
        <dbReference type="ARBA" id="ARBA00022989"/>
    </source>
</evidence>
<dbReference type="GO" id="GO:0005886">
    <property type="term" value="C:plasma membrane"/>
    <property type="evidence" value="ECO:0007669"/>
    <property type="project" value="UniProtKB-SubCell"/>
</dbReference>
<evidence type="ECO:0000256" key="13">
    <source>
        <dbReference type="ARBA" id="ARBA00048679"/>
    </source>
</evidence>
<evidence type="ECO:0000256" key="4">
    <source>
        <dbReference type="ARBA" id="ARBA00022527"/>
    </source>
</evidence>
<evidence type="ECO:0000256" key="1">
    <source>
        <dbReference type="ARBA" id="ARBA00004162"/>
    </source>
</evidence>
<evidence type="ECO:0000256" key="7">
    <source>
        <dbReference type="ARBA" id="ARBA00022741"/>
    </source>
</evidence>
<evidence type="ECO:0000259" key="14">
    <source>
        <dbReference type="PROSITE" id="PS50011"/>
    </source>
</evidence>
<dbReference type="SUPFAM" id="SSF56112">
    <property type="entry name" value="Protein kinase-like (PK-like)"/>
    <property type="match status" value="2"/>
</dbReference>
<dbReference type="InterPro" id="IPR000719">
    <property type="entry name" value="Prot_kinase_dom"/>
</dbReference>
<evidence type="ECO:0000256" key="2">
    <source>
        <dbReference type="ARBA" id="ARBA00012513"/>
    </source>
</evidence>
<evidence type="ECO:0000256" key="3">
    <source>
        <dbReference type="ARBA" id="ARBA00022475"/>
    </source>
</evidence>
<evidence type="ECO:0000256" key="8">
    <source>
        <dbReference type="ARBA" id="ARBA00022777"/>
    </source>
</evidence>
<keyword evidence="5" id="KW-0808">Transferase</keyword>
<feature type="domain" description="Protein kinase" evidence="14">
    <location>
        <begin position="1"/>
        <end position="287"/>
    </location>
</feature>
<organism evidence="15 16">
    <name type="scientific">Hevea brasiliensis</name>
    <name type="common">Para rubber tree</name>
    <name type="synonym">Siphonia brasiliensis</name>
    <dbReference type="NCBI Taxonomy" id="3981"/>
    <lineage>
        <taxon>Eukaryota</taxon>
        <taxon>Viridiplantae</taxon>
        <taxon>Streptophyta</taxon>
        <taxon>Embryophyta</taxon>
        <taxon>Tracheophyta</taxon>
        <taxon>Spermatophyta</taxon>
        <taxon>Magnoliopsida</taxon>
        <taxon>eudicotyledons</taxon>
        <taxon>Gunneridae</taxon>
        <taxon>Pentapetalae</taxon>
        <taxon>rosids</taxon>
        <taxon>fabids</taxon>
        <taxon>Malpighiales</taxon>
        <taxon>Euphorbiaceae</taxon>
        <taxon>Crotonoideae</taxon>
        <taxon>Micrandreae</taxon>
        <taxon>Hevea</taxon>
    </lineage>
</organism>
<comment type="caution">
    <text evidence="15">The sequence shown here is derived from an EMBL/GenBank/DDBJ whole genome shotgun (WGS) entry which is preliminary data.</text>
</comment>
<dbReference type="GO" id="GO:0005524">
    <property type="term" value="F:ATP binding"/>
    <property type="evidence" value="ECO:0007669"/>
    <property type="project" value="UniProtKB-KW"/>
</dbReference>
<name>A0A6A6NDR4_HEVBR</name>
<comment type="subcellular location">
    <subcellularLocation>
        <location evidence="1">Cell membrane</location>
        <topology evidence="1">Single-pass membrane protein</topology>
    </subcellularLocation>
</comment>
<dbReference type="PROSITE" id="PS50011">
    <property type="entry name" value="PROTEIN_KINASE_DOM"/>
    <property type="match status" value="1"/>
</dbReference>
<dbReference type="GO" id="GO:0004674">
    <property type="term" value="F:protein serine/threonine kinase activity"/>
    <property type="evidence" value="ECO:0007669"/>
    <property type="project" value="UniProtKB-KW"/>
</dbReference>
<dbReference type="EMBL" id="JAAGAX010000002">
    <property type="protein sequence ID" value="KAF2323365.1"/>
    <property type="molecule type" value="Genomic_DNA"/>
</dbReference>
<keyword evidence="3" id="KW-1003">Cell membrane</keyword>
<evidence type="ECO:0000256" key="5">
    <source>
        <dbReference type="ARBA" id="ARBA00022679"/>
    </source>
</evidence>
<dbReference type="Pfam" id="PF00069">
    <property type="entry name" value="Pkinase"/>
    <property type="match status" value="1"/>
</dbReference>